<dbReference type="EMBL" id="BMAV01015039">
    <property type="protein sequence ID" value="GFY64002.1"/>
    <property type="molecule type" value="Genomic_DNA"/>
</dbReference>
<keyword evidence="1" id="KW-1133">Transmembrane helix</keyword>
<evidence type="ECO:0000313" key="2">
    <source>
        <dbReference type="EMBL" id="GFY64002.1"/>
    </source>
</evidence>
<name>A0A8X6Y270_9ARAC</name>
<gene>
    <name evidence="2" type="primary">AVEN_41516_1</name>
    <name evidence="2" type="ORF">TNIN_415091</name>
</gene>
<accession>A0A8X6Y270</accession>
<keyword evidence="1" id="KW-0472">Membrane</keyword>
<keyword evidence="3" id="KW-1185">Reference proteome</keyword>
<evidence type="ECO:0000313" key="3">
    <source>
        <dbReference type="Proteomes" id="UP000886998"/>
    </source>
</evidence>
<feature type="transmembrane region" description="Helical" evidence="1">
    <location>
        <begin position="163"/>
        <end position="181"/>
    </location>
</feature>
<dbReference type="Proteomes" id="UP000886998">
    <property type="component" value="Unassembled WGS sequence"/>
</dbReference>
<comment type="caution">
    <text evidence="2">The sequence shown here is derived from an EMBL/GenBank/DDBJ whole genome shotgun (WGS) entry which is preliminary data.</text>
</comment>
<evidence type="ECO:0000256" key="1">
    <source>
        <dbReference type="SAM" id="Phobius"/>
    </source>
</evidence>
<dbReference type="AlphaFoldDB" id="A0A8X6Y270"/>
<feature type="transmembrane region" description="Helical" evidence="1">
    <location>
        <begin position="87"/>
        <end position="108"/>
    </location>
</feature>
<proteinExistence type="predicted"/>
<feature type="transmembrane region" description="Helical" evidence="1">
    <location>
        <begin position="31"/>
        <end position="56"/>
    </location>
</feature>
<keyword evidence="1" id="KW-0812">Transmembrane</keyword>
<organism evidence="2 3">
    <name type="scientific">Trichonephila inaurata madagascariensis</name>
    <dbReference type="NCBI Taxonomy" id="2747483"/>
    <lineage>
        <taxon>Eukaryota</taxon>
        <taxon>Metazoa</taxon>
        <taxon>Ecdysozoa</taxon>
        <taxon>Arthropoda</taxon>
        <taxon>Chelicerata</taxon>
        <taxon>Arachnida</taxon>
        <taxon>Araneae</taxon>
        <taxon>Araneomorphae</taxon>
        <taxon>Entelegynae</taxon>
        <taxon>Araneoidea</taxon>
        <taxon>Nephilidae</taxon>
        <taxon>Trichonephila</taxon>
        <taxon>Trichonephila inaurata</taxon>
    </lineage>
</organism>
<protein>
    <submittedName>
        <fullName evidence="2">Uncharacterized protein</fullName>
    </submittedName>
</protein>
<reference evidence="2" key="1">
    <citation type="submission" date="2020-08" db="EMBL/GenBank/DDBJ databases">
        <title>Multicomponent nature underlies the extraordinary mechanical properties of spider dragline silk.</title>
        <authorList>
            <person name="Kono N."/>
            <person name="Nakamura H."/>
            <person name="Mori M."/>
            <person name="Yoshida Y."/>
            <person name="Ohtoshi R."/>
            <person name="Malay A.D."/>
            <person name="Moran D.A.P."/>
            <person name="Tomita M."/>
            <person name="Numata K."/>
            <person name="Arakawa K."/>
        </authorList>
    </citation>
    <scope>NUCLEOTIDE SEQUENCE</scope>
</reference>
<sequence length="185" mass="21348">MSRQRRNLRVLITVLKSRFNILKLNIQRKRILLLGITIFICILPMMLALIYTYLAYDENVDNYFWSLELSLQTSLEEELTSFLTLEIISNGFTGVAVIFSLTICCSKIPDYILRTKMTARVLIDKCVLNEFDYGRTVPLLKRIAKKDVIYLSASDIVYFKKSFLLSALGTLFTYGLLIMNFKSPS</sequence>